<comment type="function">
    <text evidence="7 8">Catalyzes the sequential NAD-dependent oxidations of L-histidinol to L-histidinaldehyde and then to L-histidine.</text>
</comment>
<feature type="region of interest" description="Disordered" evidence="14">
    <location>
        <begin position="165"/>
        <end position="198"/>
    </location>
</feature>
<feature type="binding site" evidence="7 11">
    <location>
        <position position="294"/>
    </location>
    <ligand>
        <name>substrate</name>
    </ligand>
</feature>
<organism evidence="16">
    <name type="scientific">Candidatus Methanogaster sp. ANME-2c ERB4</name>
    <dbReference type="NCBI Taxonomy" id="2759911"/>
    <lineage>
        <taxon>Archaea</taxon>
        <taxon>Methanobacteriati</taxon>
        <taxon>Methanobacteriota</taxon>
        <taxon>Stenosarchaea group</taxon>
        <taxon>Methanomicrobia</taxon>
        <taxon>Methanosarcinales</taxon>
        <taxon>ANME-2 cluster</taxon>
        <taxon>Candidatus Methanogasteraceae</taxon>
        <taxon>Candidatus Methanogaster</taxon>
    </lineage>
</organism>
<evidence type="ECO:0000313" key="15">
    <source>
        <dbReference type="EMBL" id="QNO49794.1"/>
    </source>
</evidence>
<reference evidence="16" key="1">
    <citation type="submission" date="2020-06" db="EMBL/GenBank/DDBJ databases">
        <title>Unique genomic features of the anaerobic methanotrophic archaea.</title>
        <authorList>
            <person name="Chadwick G.L."/>
            <person name="Skennerton C.T."/>
            <person name="Laso-Perez R."/>
            <person name="Leu A.O."/>
            <person name="Speth D.R."/>
            <person name="Yu H."/>
            <person name="Morgan-Lang C."/>
            <person name="Hatzenpichler R."/>
            <person name="Goudeau D."/>
            <person name="Malmstrom R."/>
            <person name="Brazelton W.J."/>
            <person name="Woyke T."/>
            <person name="Hallam S.J."/>
            <person name="Tyson G.W."/>
            <person name="Wegener G."/>
            <person name="Boetius A."/>
            <person name="Orphan V."/>
        </authorList>
    </citation>
    <scope>NUCLEOTIDE SEQUENCE</scope>
</reference>
<dbReference type="InterPro" id="IPR012131">
    <property type="entry name" value="Hstdl_DH"/>
</dbReference>
<feature type="binding site" evidence="7 12">
    <location>
        <position position="451"/>
    </location>
    <ligand>
        <name>Zn(2+)</name>
        <dbReference type="ChEBI" id="CHEBI:29105"/>
    </ligand>
</feature>
<accession>A0A7G9YPK2</accession>
<dbReference type="InterPro" id="IPR001692">
    <property type="entry name" value="Histidinol_DH_CS"/>
</dbReference>
<feature type="binding site" evidence="7 11">
    <location>
        <position position="451"/>
    </location>
    <ligand>
        <name>substrate</name>
    </ligand>
</feature>
<dbReference type="EMBL" id="MT631397">
    <property type="protein sequence ID" value="QNO49794.1"/>
    <property type="molecule type" value="Genomic_DNA"/>
</dbReference>
<feature type="binding site" evidence="7 12">
    <location>
        <position position="294"/>
    </location>
    <ligand>
        <name>Zn(2+)</name>
        <dbReference type="ChEBI" id="CHEBI:29105"/>
    </ligand>
</feature>
<evidence type="ECO:0000313" key="16">
    <source>
        <dbReference type="EMBL" id="QNO49936.1"/>
    </source>
</evidence>
<dbReference type="Gene3D" id="3.40.50.1980">
    <property type="entry name" value="Nitrogenase molybdenum iron protein domain"/>
    <property type="match status" value="2"/>
</dbReference>
<keyword evidence="5 7" id="KW-0560">Oxidoreductase</keyword>
<name>A0A7G9YPK2_9EURY</name>
<keyword evidence="4 7" id="KW-0862">Zinc</keyword>
<dbReference type="AlphaFoldDB" id="A0A7G9YPK2"/>
<dbReference type="GO" id="GO:0051287">
    <property type="term" value="F:NAD binding"/>
    <property type="evidence" value="ECO:0007669"/>
    <property type="project" value="InterPro"/>
</dbReference>
<evidence type="ECO:0000256" key="13">
    <source>
        <dbReference type="RuleBase" id="RU004175"/>
    </source>
</evidence>
<keyword evidence="3 7" id="KW-0479">Metal-binding</keyword>
<dbReference type="EMBL" id="MT631400">
    <property type="protein sequence ID" value="QNO49936.1"/>
    <property type="molecule type" value="Genomic_DNA"/>
</dbReference>
<dbReference type="HAMAP" id="MF_01024">
    <property type="entry name" value="HisD"/>
    <property type="match status" value="1"/>
</dbReference>
<dbReference type="InterPro" id="IPR016161">
    <property type="entry name" value="Ald_DH/histidinol_DH"/>
</dbReference>
<keyword evidence="7 8" id="KW-0028">Amino-acid biosynthesis</keyword>
<dbReference type="GO" id="GO:0008270">
    <property type="term" value="F:zinc ion binding"/>
    <property type="evidence" value="ECO:0007669"/>
    <property type="project" value="UniProtKB-UniRule"/>
</dbReference>
<dbReference type="Pfam" id="PF00815">
    <property type="entry name" value="Histidinol_dh"/>
    <property type="match status" value="2"/>
</dbReference>
<feature type="active site" description="Proton acceptor" evidence="7 9">
    <location>
        <position position="358"/>
    </location>
</feature>
<gene>
    <name evidence="7 16" type="primary">hisD</name>
    <name evidence="15" type="ORF">DBPBNLAN_00004</name>
    <name evidence="16" type="ORF">FNHNGOKL_00004</name>
</gene>
<feature type="binding site" evidence="7 11">
    <location>
        <position position="446"/>
    </location>
    <ligand>
        <name>substrate</name>
    </ligand>
</feature>
<proteinExistence type="inferred from homology"/>
<comment type="pathway">
    <text evidence="7 8">Amino-acid biosynthesis; L-histidine biosynthesis; L-histidine from 5-phospho-alpha-D-ribose 1-diphosphate: step 9/9.</text>
</comment>
<dbReference type="InterPro" id="IPR022695">
    <property type="entry name" value="Histidinol_DH_monofunct"/>
</dbReference>
<feature type="binding site" evidence="7 10">
    <location>
        <position position="225"/>
    </location>
    <ligand>
        <name>NAD(+)</name>
        <dbReference type="ChEBI" id="CHEBI:57540"/>
    </ligand>
</feature>
<dbReference type="NCBIfam" id="TIGR00069">
    <property type="entry name" value="hisD"/>
    <property type="match status" value="1"/>
</dbReference>
<feature type="binding site" evidence="7 11">
    <location>
        <position position="291"/>
    </location>
    <ligand>
        <name>substrate</name>
    </ligand>
</feature>
<dbReference type="GO" id="GO:0004399">
    <property type="term" value="F:histidinol dehydrogenase activity"/>
    <property type="evidence" value="ECO:0007669"/>
    <property type="project" value="UniProtKB-UniRule"/>
</dbReference>
<evidence type="ECO:0000256" key="1">
    <source>
        <dbReference type="ARBA" id="ARBA00010178"/>
    </source>
</evidence>
<feature type="binding site" evidence="7 12">
    <location>
        <position position="392"/>
    </location>
    <ligand>
        <name>Zn(2+)</name>
        <dbReference type="ChEBI" id="CHEBI:29105"/>
    </ligand>
</feature>
<dbReference type="Gene3D" id="1.20.5.1300">
    <property type="match status" value="1"/>
</dbReference>
<evidence type="ECO:0000256" key="7">
    <source>
        <dbReference type="HAMAP-Rule" id="MF_01024"/>
    </source>
</evidence>
<dbReference type="PROSITE" id="PS00611">
    <property type="entry name" value="HISOL_DEHYDROGENASE"/>
    <property type="match status" value="1"/>
</dbReference>
<feature type="binding site" evidence="7 10">
    <location>
        <position position="126"/>
    </location>
    <ligand>
        <name>NAD(+)</name>
        <dbReference type="ChEBI" id="CHEBI:57540"/>
    </ligand>
</feature>
<dbReference type="PIRSF" id="PIRSF000099">
    <property type="entry name" value="Histidinol_dh"/>
    <property type="match status" value="1"/>
</dbReference>
<dbReference type="SUPFAM" id="SSF53720">
    <property type="entry name" value="ALDH-like"/>
    <property type="match status" value="2"/>
</dbReference>
<keyword evidence="6 7" id="KW-0368">Histidine biosynthesis</keyword>
<feature type="binding site" evidence="7 12">
    <location>
        <position position="291"/>
    </location>
    <ligand>
        <name>Zn(2+)</name>
        <dbReference type="ChEBI" id="CHEBI:29105"/>
    </ligand>
</feature>
<comment type="cofactor">
    <cofactor evidence="7 12">
        <name>Zn(2+)</name>
        <dbReference type="ChEBI" id="CHEBI:29105"/>
    </cofactor>
    <text evidence="7 12">Binds 1 zinc ion per subunit.</text>
</comment>
<dbReference type="CDD" id="cd06572">
    <property type="entry name" value="Histidinol_dh"/>
    <property type="match status" value="1"/>
</dbReference>
<feature type="active site" description="Proton acceptor" evidence="7 9">
    <location>
        <position position="359"/>
    </location>
</feature>
<evidence type="ECO:0000256" key="9">
    <source>
        <dbReference type="PIRSR" id="PIRSR000099-1"/>
    </source>
</evidence>
<evidence type="ECO:0000256" key="11">
    <source>
        <dbReference type="PIRSR" id="PIRSR000099-3"/>
    </source>
</evidence>
<evidence type="ECO:0000256" key="8">
    <source>
        <dbReference type="PIRNR" id="PIRNR000099"/>
    </source>
</evidence>
<feature type="binding site" evidence="7 11">
    <location>
        <position position="392"/>
    </location>
    <ligand>
        <name>substrate</name>
    </ligand>
</feature>
<dbReference type="GO" id="GO:0000105">
    <property type="term" value="P:L-histidine biosynthetic process"/>
    <property type="evidence" value="ECO:0007669"/>
    <property type="project" value="UniProtKB-UniRule"/>
</dbReference>
<comment type="catalytic activity">
    <reaction evidence="7 8">
        <text>L-histidinol + 2 NAD(+) + H2O = L-histidine + 2 NADH + 3 H(+)</text>
        <dbReference type="Rhea" id="RHEA:20641"/>
        <dbReference type="ChEBI" id="CHEBI:15377"/>
        <dbReference type="ChEBI" id="CHEBI:15378"/>
        <dbReference type="ChEBI" id="CHEBI:57540"/>
        <dbReference type="ChEBI" id="CHEBI:57595"/>
        <dbReference type="ChEBI" id="CHEBI:57699"/>
        <dbReference type="ChEBI" id="CHEBI:57945"/>
        <dbReference type="EC" id="1.1.1.23"/>
    </reaction>
</comment>
<keyword evidence="7 8" id="KW-0520">NAD</keyword>
<evidence type="ECO:0000256" key="14">
    <source>
        <dbReference type="SAM" id="MobiDB-lite"/>
    </source>
</evidence>
<evidence type="ECO:0000256" key="10">
    <source>
        <dbReference type="PIRSR" id="PIRSR000099-2"/>
    </source>
</evidence>
<dbReference type="EC" id="1.1.1.23" evidence="7 8"/>
<dbReference type="UniPathway" id="UPA00031">
    <property type="reaction ID" value="UER00014"/>
</dbReference>
<feature type="compositionally biased region" description="Basic and acidic residues" evidence="14">
    <location>
        <begin position="177"/>
        <end position="197"/>
    </location>
</feature>
<sequence length="465" mass="49429">MIRKHHTQLTETELATLLNRETEIEKVKPAVSAILQDVKTRGDAALIEYTERFDGVSLSTIEVADGAVSEAFDLIDPEILWHLETAADNIRRFHESQLEPDLWLSEIAPGISLGQKTTPLDCIGAYVPGGQASYPSTALMAIIPAKVASVPEAVICTPPMPEGVLGERVGERVGGGRGRDRSRGGGRGRESPPDPDVHQQVIHPLTLAAASIAGADRIFCVGGAQAIAAMAYGTETVPAVDRIVGPGNVYVTAAKMMVPTRIDFPAGPSEVLIIADESAHPDFIAADMIAQAEHDPNAVSVLATTSEVIADQTFELIRSGEADALRSEIIKESLEHSAILIFDSIDECVGFSNTFAPEHLEIMVKDSLGAINGICNAGSIFVGDYAPVSAGDYASGTNHVLPTAGHARTHSGLNLGHFTKKSSIQIIGKDGLSQIRDTIVAMAEEEGLNAHADAVRVRFRVEDEE</sequence>
<dbReference type="PANTHER" id="PTHR21256:SF2">
    <property type="entry name" value="HISTIDINE BIOSYNTHESIS TRIFUNCTIONAL PROTEIN"/>
    <property type="match status" value="1"/>
</dbReference>
<dbReference type="FunFam" id="3.40.50.1980:FF:000001">
    <property type="entry name" value="Histidinol dehydrogenase"/>
    <property type="match status" value="1"/>
</dbReference>
<evidence type="ECO:0000256" key="4">
    <source>
        <dbReference type="ARBA" id="ARBA00022833"/>
    </source>
</evidence>
<dbReference type="PRINTS" id="PR00083">
    <property type="entry name" value="HOLDHDRGNASE"/>
</dbReference>
<dbReference type="GO" id="GO:0005737">
    <property type="term" value="C:cytoplasm"/>
    <property type="evidence" value="ECO:0007669"/>
    <property type="project" value="TreeGrafter"/>
</dbReference>
<feature type="binding site" evidence="7 10">
    <location>
        <position position="248"/>
    </location>
    <ligand>
        <name>NAD(+)</name>
        <dbReference type="ChEBI" id="CHEBI:57540"/>
    </ligand>
</feature>
<evidence type="ECO:0000256" key="12">
    <source>
        <dbReference type="PIRSR" id="PIRSR000099-4"/>
    </source>
</evidence>
<evidence type="ECO:0000256" key="5">
    <source>
        <dbReference type="ARBA" id="ARBA00023002"/>
    </source>
</evidence>
<dbReference type="PANTHER" id="PTHR21256">
    <property type="entry name" value="HISTIDINOL DEHYDROGENASE HDH"/>
    <property type="match status" value="1"/>
</dbReference>
<evidence type="ECO:0000256" key="6">
    <source>
        <dbReference type="ARBA" id="ARBA00023102"/>
    </source>
</evidence>
<feature type="binding site" evidence="7 11">
    <location>
        <position position="359"/>
    </location>
    <ligand>
        <name>substrate</name>
    </ligand>
</feature>
<evidence type="ECO:0000256" key="3">
    <source>
        <dbReference type="ARBA" id="ARBA00022723"/>
    </source>
</evidence>
<feature type="binding site" evidence="7 11">
    <location>
        <position position="269"/>
    </location>
    <ligand>
        <name>substrate</name>
    </ligand>
</feature>
<evidence type="ECO:0000256" key="2">
    <source>
        <dbReference type="ARBA" id="ARBA00016531"/>
    </source>
</evidence>
<protein>
    <recommendedName>
        <fullName evidence="2 7">Histidinol dehydrogenase</fullName>
        <shortName evidence="7 8">HDH</shortName>
        <ecNumber evidence="7 8">1.1.1.23</ecNumber>
    </recommendedName>
</protein>
<comment type="similarity">
    <text evidence="1 7 8 13">Belongs to the histidinol dehydrogenase family.</text>
</comment>